<evidence type="ECO:0000313" key="3">
    <source>
        <dbReference type="Proteomes" id="UP000800038"/>
    </source>
</evidence>
<feature type="compositionally biased region" description="Basic residues" evidence="1">
    <location>
        <begin position="193"/>
        <end position="203"/>
    </location>
</feature>
<protein>
    <submittedName>
        <fullName evidence="2">Uncharacterized protein</fullName>
    </submittedName>
</protein>
<proteinExistence type="predicted"/>
<dbReference type="Proteomes" id="UP000800038">
    <property type="component" value="Unassembled WGS sequence"/>
</dbReference>
<accession>A0A6A5S623</accession>
<dbReference type="AlphaFoldDB" id="A0A6A5S623"/>
<evidence type="ECO:0000313" key="2">
    <source>
        <dbReference type="EMBL" id="KAF1935189.1"/>
    </source>
</evidence>
<feature type="region of interest" description="Disordered" evidence="1">
    <location>
        <begin position="184"/>
        <end position="203"/>
    </location>
</feature>
<gene>
    <name evidence="2" type="ORF">EJ02DRAFT_471385</name>
</gene>
<sequence>MLAHLVPITTAASSCTSISAPSIWLVTMRSTALFLQGGAAKLSPPAAASSGRSPPKGPLNNKMDHVYQTFESGLFYDPEDIGEIFIASGAGGLPPQTGCTDYHGTVSPRSSGSTLGGQANPLAQTVGSPSNHDANASSFDLMSIQASATPVNASAVCYHFAVPHGGARSPTPSHDNSRKLLYMSINSPLAGKGKGKGKGRGRK</sequence>
<reference evidence="2" key="1">
    <citation type="journal article" date="2020" name="Stud. Mycol.">
        <title>101 Dothideomycetes genomes: a test case for predicting lifestyles and emergence of pathogens.</title>
        <authorList>
            <person name="Haridas S."/>
            <person name="Albert R."/>
            <person name="Binder M."/>
            <person name="Bloem J."/>
            <person name="Labutti K."/>
            <person name="Salamov A."/>
            <person name="Andreopoulos B."/>
            <person name="Baker S."/>
            <person name="Barry K."/>
            <person name="Bills G."/>
            <person name="Bluhm B."/>
            <person name="Cannon C."/>
            <person name="Castanera R."/>
            <person name="Culley D."/>
            <person name="Daum C."/>
            <person name="Ezra D."/>
            <person name="Gonzalez J."/>
            <person name="Henrissat B."/>
            <person name="Kuo A."/>
            <person name="Liang C."/>
            <person name="Lipzen A."/>
            <person name="Lutzoni F."/>
            <person name="Magnuson J."/>
            <person name="Mondo S."/>
            <person name="Nolan M."/>
            <person name="Ohm R."/>
            <person name="Pangilinan J."/>
            <person name="Park H.-J."/>
            <person name="Ramirez L."/>
            <person name="Alfaro M."/>
            <person name="Sun H."/>
            <person name="Tritt A."/>
            <person name="Yoshinaga Y."/>
            <person name="Zwiers L.-H."/>
            <person name="Turgeon B."/>
            <person name="Goodwin S."/>
            <person name="Spatafora J."/>
            <person name="Crous P."/>
            <person name="Grigoriev I."/>
        </authorList>
    </citation>
    <scope>NUCLEOTIDE SEQUENCE</scope>
    <source>
        <strain evidence="2">CBS 161.51</strain>
    </source>
</reference>
<evidence type="ECO:0000256" key="1">
    <source>
        <dbReference type="SAM" id="MobiDB-lite"/>
    </source>
</evidence>
<keyword evidence="3" id="KW-1185">Reference proteome</keyword>
<dbReference type="EMBL" id="ML976302">
    <property type="protein sequence ID" value="KAF1935189.1"/>
    <property type="molecule type" value="Genomic_DNA"/>
</dbReference>
<name>A0A6A5S623_9PLEO</name>
<organism evidence="2 3">
    <name type="scientific">Clathrospora elynae</name>
    <dbReference type="NCBI Taxonomy" id="706981"/>
    <lineage>
        <taxon>Eukaryota</taxon>
        <taxon>Fungi</taxon>
        <taxon>Dikarya</taxon>
        <taxon>Ascomycota</taxon>
        <taxon>Pezizomycotina</taxon>
        <taxon>Dothideomycetes</taxon>
        <taxon>Pleosporomycetidae</taxon>
        <taxon>Pleosporales</taxon>
        <taxon>Diademaceae</taxon>
        <taxon>Clathrospora</taxon>
    </lineage>
</organism>